<evidence type="ECO:0000313" key="2">
    <source>
        <dbReference type="EMBL" id="WNE94787.1"/>
    </source>
</evidence>
<accession>A0ABY9UQG8</accession>
<reference evidence="2 3" key="1">
    <citation type="submission" date="2023-02" db="EMBL/GenBank/DDBJ databases">
        <title>Streptomyces sp. SCA4-21 with antifungal activity against Fusarium oxysporum f. sp. cubense, Streptomyces sp. SCA2-17 with antifungal activity against Fusarium oxysporum f. sp. cubense.</title>
        <authorList>
            <person name="Qi D."/>
        </authorList>
    </citation>
    <scope>NUCLEOTIDE SEQUENCE [LARGE SCALE GENOMIC DNA]</scope>
    <source>
        <strain evidence="2 3">SCA4-21</strain>
    </source>
</reference>
<dbReference type="Proteomes" id="UP001305606">
    <property type="component" value="Chromosome"/>
</dbReference>
<dbReference type="PROSITE" id="PS51257">
    <property type="entry name" value="PROKAR_LIPOPROTEIN"/>
    <property type="match status" value="1"/>
</dbReference>
<protein>
    <recommendedName>
        <fullName evidence="4">Lipoprotein</fullName>
    </recommendedName>
</protein>
<dbReference type="RefSeq" id="WP_311034211.1">
    <property type="nucleotide sequence ID" value="NZ_CP117522.1"/>
</dbReference>
<gene>
    <name evidence="2" type="ORF">PS467_05245</name>
</gene>
<organism evidence="2 3">
    <name type="scientific">Streptomyces luomodiensis</name>
    <dbReference type="NCBI Taxonomy" id="3026192"/>
    <lineage>
        <taxon>Bacteria</taxon>
        <taxon>Bacillati</taxon>
        <taxon>Actinomycetota</taxon>
        <taxon>Actinomycetes</taxon>
        <taxon>Kitasatosporales</taxon>
        <taxon>Streptomycetaceae</taxon>
        <taxon>Streptomyces</taxon>
    </lineage>
</organism>
<evidence type="ECO:0000313" key="3">
    <source>
        <dbReference type="Proteomes" id="UP001305606"/>
    </source>
</evidence>
<sequence>MSLALRATTVCAALLVLGGCGGGGAHGTAHERTETSPLAKAFAEPGTPAPLTKIADAIGCEATVITEAEELRQGACGSGGKRFTMVTFATDKGQRDWLATSKDYGGIYLVGKRWSVTGLSMGSLEPLRQKIGGSLEKGMSMSHDGSHGGNPGSAMDGMGRPDGSSGHSGHDGEK</sequence>
<dbReference type="EMBL" id="CP117522">
    <property type="protein sequence ID" value="WNE94787.1"/>
    <property type="molecule type" value="Genomic_DNA"/>
</dbReference>
<keyword evidence="3" id="KW-1185">Reference proteome</keyword>
<evidence type="ECO:0008006" key="4">
    <source>
        <dbReference type="Google" id="ProtNLM"/>
    </source>
</evidence>
<evidence type="ECO:0000256" key="1">
    <source>
        <dbReference type="SAM" id="MobiDB-lite"/>
    </source>
</evidence>
<proteinExistence type="predicted"/>
<name>A0ABY9UQG8_9ACTN</name>
<feature type="region of interest" description="Disordered" evidence="1">
    <location>
        <begin position="135"/>
        <end position="174"/>
    </location>
</feature>